<feature type="domain" description="RING-type" evidence="6">
    <location>
        <begin position="15"/>
        <end position="55"/>
    </location>
</feature>
<dbReference type="Proteomes" id="UP001591681">
    <property type="component" value="Unassembled WGS sequence"/>
</dbReference>
<dbReference type="InterPro" id="IPR000315">
    <property type="entry name" value="Znf_B-box"/>
</dbReference>
<dbReference type="PROSITE" id="PS00518">
    <property type="entry name" value="ZF_RING_1"/>
    <property type="match status" value="1"/>
</dbReference>
<sequence>MATTIGALSVEQFQCPICLDVLSEPVSTPCGHNFCGACIKRNWDACVTCQCPLCKETFFRRPVLRVNTTLRDVAQLVRHQRDSGHDLVPARDGDVPCDVCSGDGNKLRAVKSCLDCGTSFCVLHLEIHQRAPNLQRHTLTEPLQNLEERVCQKHRRPLELFCREDGACVCEFCTEGDHRNHNTVPLEEESKDRKVRHTHTRTPTHTHPNQIPFKYFLNTPCSLLICLLNTHSHVNLSKLASF</sequence>
<keyword evidence="1" id="KW-0479">Metal-binding</keyword>
<protein>
    <submittedName>
        <fullName evidence="8">Uncharacterized protein</fullName>
    </submittedName>
</protein>
<dbReference type="InterPro" id="IPR027370">
    <property type="entry name" value="Znf-RING_euk"/>
</dbReference>
<dbReference type="SUPFAM" id="SSF57850">
    <property type="entry name" value="RING/U-box"/>
    <property type="match status" value="1"/>
</dbReference>
<dbReference type="InterPro" id="IPR013083">
    <property type="entry name" value="Znf_RING/FYVE/PHD"/>
</dbReference>
<evidence type="ECO:0000256" key="4">
    <source>
        <dbReference type="PROSITE-ProRule" id="PRU00024"/>
    </source>
</evidence>
<dbReference type="InterPro" id="IPR001841">
    <property type="entry name" value="Znf_RING"/>
</dbReference>
<evidence type="ECO:0000259" key="7">
    <source>
        <dbReference type="PROSITE" id="PS50119"/>
    </source>
</evidence>
<dbReference type="Gene3D" id="4.10.830.40">
    <property type="match status" value="1"/>
</dbReference>
<dbReference type="SUPFAM" id="SSF57845">
    <property type="entry name" value="B-box zinc-binding domain"/>
    <property type="match status" value="1"/>
</dbReference>
<evidence type="ECO:0000313" key="8">
    <source>
        <dbReference type="EMBL" id="KAL2104386.1"/>
    </source>
</evidence>
<feature type="region of interest" description="Disordered" evidence="5">
    <location>
        <begin position="187"/>
        <end position="206"/>
    </location>
</feature>
<keyword evidence="3" id="KW-0862">Zinc</keyword>
<accession>A0ABD1KZG6</accession>
<feature type="domain" description="B box-type" evidence="7">
    <location>
        <begin position="146"/>
        <end position="186"/>
    </location>
</feature>
<feature type="compositionally biased region" description="Basic residues" evidence="5">
    <location>
        <begin position="193"/>
        <end position="204"/>
    </location>
</feature>
<evidence type="ECO:0000256" key="5">
    <source>
        <dbReference type="SAM" id="MobiDB-lite"/>
    </source>
</evidence>
<dbReference type="EMBL" id="JBHFQA010000001">
    <property type="protein sequence ID" value="KAL2104386.1"/>
    <property type="molecule type" value="Genomic_DNA"/>
</dbReference>
<keyword evidence="2 4" id="KW-0863">Zinc-finger</keyword>
<dbReference type="PROSITE" id="PS50119">
    <property type="entry name" value="ZF_BBOX"/>
    <property type="match status" value="1"/>
</dbReference>
<dbReference type="InterPro" id="IPR051051">
    <property type="entry name" value="E3_ubiq-ligase_TRIM/RNF"/>
</dbReference>
<dbReference type="PROSITE" id="PS50089">
    <property type="entry name" value="ZF_RING_2"/>
    <property type="match status" value="1"/>
</dbReference>
<evidence type="ECO:0000256" key="1">
    <source>
        <dbReference type="ARBA" id="ARBA00022723"/>
    </source>
</evidence>
<dbReference type="AlphaFoldDB" id="A0ABD1KZG6"/>
<keyword evidence="9" id="KW-1185">Reference proteome</keyword>
<dbReference type="PANTHER" id="PTHR25465:SF32">
    <property type="entry name" value="BLOODTHIRSTY-RELATED GENE FAMILY, MEMBER 16 ISOFORM X1-RELATED"/>
    <property type="match status" value="1"/>
</dbReference>
<evidence type="ECO:0000256" key="2">
    <source>
        <dbReference type="ARBA" id="ARBA00022771"/>
    </source>
</evidence>
<evidence type="ECO:0000259" key="6">
    <source>
        <dbReference type="PROSITE" id="PS50089"/>
    </source>
</evidence>
<dbReference type="InterPro" id="IPR017907">
    <property type="entry name" value="Znf_RING_CS"/>
</dbReference>
<dbReference type="SMART" id="SM00184">
    <property type="entry name" value="RING"/>
    <property type="match status" value="1"/>
</dbReference>
<name>A0ABD1KZG6_9TELE</name>
<proteinExistence type="predicted"/>
<comment type="caution">
    <text evidence="8">The sequence shown here is derived from an EMBL/GenBank/DDBJ whole genome shotgun (WGS) entry which is preliminary data.</text>
</comment>
<dbReference type="SMART" id="SM00336">
    <property type="entry name" value="BBOX"/>
    <property type="match status" value="1"/>
</dbReference>
<evidence type="ECO:0000313" key="9">
    <source>
        <dbReference type="Proteomes" id="UP001591681"/>
    </source>
</evidence>
<dbReference type="PANTHER" id="PTHR25465">
    <property type="entry name" value="B-BOX DOMAIN CONTAINING"/>
    <property type="match status" value="1"/>
</dbReference>
<evidence type="ECO:0000256" key="3">
    <source>
        <dbReference type="ARBA" id="ARBA00022833"/>
    </source>
</evidence>
<dbReference type="GO" id="GO:0008270">
    <property type="term" value="F:zinc ion binding"/>
    <property type="evidence" value="ECO:0007669"/>
    <property type="project" value="UniProtKB-KW"/>
</dbReference>
<dbReference type="Gene3D" id="3.30.160.60">
    <property type="entry name" value="Classic Zinc Finger"/>
    <property type="match status" value="1"/>
</dbReference>
<organism evidence="8 9">
    <name type="scientific">Coilia grayii</name>
    <name type="common">Gray's grenadier anchovy</name>
    <dbReference type="NCBI Taxonomy" id="363190"/>
    <lineage>
        <taxon>Eukaryota</taxon>
        <taxon>Metazoa</taxon>
        <taxon>Chordata</taxon>
        <taxon>Craniata</taxon>
        <taxon>Vertebrata</taxon>
        <taxon>Euteleostomi</taxon>
        <taxon>Actinopterygii</taxon>
        <taxon>Neopterygii</taxon>
        <taxon>Teleostei</taxon>
        <taxon>Clupei</taxon>
        <taxon>Clupeiformes</taxon>
        <taxon>Clupeoidei</taxon>
        <taxon>Engraulidae</taxon>
        <taxon>Coilinae</taxon>
        <taxon>Coilia</taxon>
    </lineage>
</organism>
<gene>
    <name evidence="8" type="ORF">ACEWY4_001254</name>
</gene>
<dbReference type="Pfam" id="PF13445">
    <property type="entry name" value="zf-RING_UBOX"/>
    <property type="match status" value="1"/>
</dbReference>
<reference evidence="8 9" key="1">
    <citation type="submission" date="2024-09" db="EMBL/GenBank/DDBJ databases">
        <title>A chromosome-level genome assembly of Gray's grenadier anchovy, Coilia grayii.</title>
        <authorList>
            <person name="Fu Z."/>
        </authorList>
    </citation>
    <scope>NUCLEOTIDE SEQUENCE [LARGE SCALE GENOMIC DNA]</scope>
    <source>
        <strain evidence="8">G4</strain>
        <tissue evidence="8">Muscle</tissue>
    </source>
</reference>
<dbReference type="CDD" id="cd19769">
    <property type="entry name" value="Bbox2_TRIM16-like"/>
    <property type="match status" value="1"/>
</dbReference>
<dbReference type="Gene3D" id="3.30.40.10">
    <property type="entry name" value="Zinc/RING finger domain, C3HC4 (zinc finger)"/>
    <property type="match status" value="1"/>
</dbReference>
<dbReference type="Pfam" id="PF00643">
    <property type="entry name" value="zf-B_box"/>
    <property type="match status" value="1"/>
</dbReference>